<keyword evidence="2" id="KW-0472">Membrane</keyword>
<name>A0A1Y3XWC4_9ACTN</name>
<sequence length="401" mass="42746">MGLLVKRDELEGEHDYIDGIEVIERSDVPDDLPESEVEVIEREDADAAADDVDDDAADTDETGADAADDDAADADADEADAADDADDEAAADDDPAEDDDLEDAVEDTAPAQAIDSTSSDHGSTRHHNRAILIAAFVIAIIVAGVGGYFIGRGGFGGASSAPGSALLTEGQLDATVASYTYKGARHDITAREAIESQYSLDSMKTDDGMYRAPSAETLVAYVRTQILLNEAEARGIEVTDDEVTAYAEQTYGTSDFATLATQYGLSEDQAREIVRNSTMIEKLYNQIAPASTVALPEEPEQPADGDTSTRSKAYADYIINLAGDEWDAETGTWASTDGPYATALQGMDVTADSASYEEAIIAYYVAYQEYATQASQSSQAWTDFANTLFADADMDIYGLYA</sequence>
<dbReference type="InterPro" id="IPR027304">
    <property type="entry name" value="Trigger_fact/SurA_dom_sf"/>
</dbReference>
<gene>
    <name evidence="3" type="ORF">B5G02_00530</name>
</gene>
<feature type="transmembrane region" description="Helical" evidence="2">
    <location>
        <begin position="130"/>
        <end position="150"/>
    </location>
</feature>
<evidence type="ECO:0000256" key="2">
    <source>
        <dbReference type="SAM" id="Phobius"/>
    </source>
</evidence>
<protein>
    <submittedName>
        <fullName evidence="3">Uncharacterized protein</fullName>
    </submittedName>
</protein>
<evidence type="ECO:0000256" key="1">
    <source>
        <dbReference type="SAM" id="MobiDB-lite"/>
    </source>
</evidence>
<keyword evidence="4" id="KW-1185">Reference proteome</keyword>
<evidence type="ECO:0000313" key="4">
    <source>
        <dbReference type="Proteomes" id="UP000195781"/>
    </source>
</evidence>
<feature type="region of interest" description="Disordered" evidence="1">
    <location>
        <begin position="21"/>
        <end position="103"/>
    </location>
</feature>
<organism evidence="3 4">
    <name type="scientific">[Collinsella] massiliensis</name>
    <dbReference type="NCBI Taxonomy" id="1232426"/>
    <lineage>
        <taxon>Bacteria</taxon>
        <taxon>Bacillati</taxon>
        <taxon>Actinomycetota</taxon>
        <taxon>Coriobacteriia</taxon>
        <taxon>Coriobacteriales</taxon>
        <taxon>Coriobacteriaceae</taxon>
        <taxon>Enorma</taxon>
    </lineage>
</organism>
<comment type="caution">
    <text evidence="3">The sequence shown here is derived from an EMBL/GenBank/DDBJ whole genome shotgun (WGS) entry which is preliminary data.</text>
</comment>
<accession>A0A1Y3XWC4</accession>
<dbReference type="OrthoDB" id="3181975at2"/>
<dbReference type="RefSeq" id="WP_094334754.1">
    <property type="nucleotide sequence ID" value="NZ_NFIE01000001.1"/>
</dbReference>
<dbReference type="SUPFAM" id="SSF109998">
    <property type="entry name" value="Triger factor/SurA peptide-binding domain-like"/>
    <property type="match status" value="1"/>
</dbReference>
<feature type="compositionally biased region" description="Acidic residues" evidence="1">
    <location>
        <begin position="29"/>
        <end position="103"/>
    </location>
</feature>
<dbReference type="Gene3D" id="1.10.4030.10">
    <property type="entry name" value="Porin chaperone SurA, peptide-binding domain"/>
    <property type="match status" value="1"/>
</dbReference>
<keyword evidence="2" id="KW-0812">Transmembrane</keyword>
<keyword evidence="2" id="KW-1133">Transmembrane helix</keyword>
<reference evidence="4" key="1">
    <citation type="submission" date="2017-04" db="EMBL/GenBank/DDBJ databases">
        <title>Function of individual gut microbiota members based on whole genome sequencing of pure cultures obtained from chicken caecum.</title>
        <authorList>
            <person name="Medvecky M."/>
            <person name="Cejkova D."/>
            <person name="Polansky O."/>
            <person name="Karasova D."/>
            <person name="Kubasova T."/>
            <person name="Cizek A."/>
            <person name="Rychlik I."/>
        </authorList>
    </citation>
    <scope>NUCLEOTIDE SEQUENCE [LARGE SCALE GENOMIC DNA]</scope>
    <source>
        <strain evidence="4">An5</strain>
    </source>
</reference>
<evidence type="ECO:0000313" key="3">
    <source>
        <dbReference type="EMBL" id="OUN89873.1"/>
    </source>
</evidence>
<dbReference type="Proteomes" id="UP000195781">
    <property type="component" value="Unassembled WGS sequence"/>
</dbReference>
<proteinExistence type="predicted"/>
<dbReference type="EMBL" id="NFIE01000001">
    <property type="protein sequence ID" value="OUN89873.1"/>
    <property type="molecule type" value="Genomic_DNA"/>
</dbReference>
<dbReference type="AlphaFoldDB" id="A0A1Y3XWC4"/>